<dbReference type="InterPro" id="IPR009424">
    <property type="entry name" value="AGP16/20/22/41"/>
</dbReference>
<feature type="transmembrane region" description="Helical" evidence="1">
    <location>
        <begin position="86"/>
        <end position="102"/>
    </location>
</feature>
<dbReference type="PANTHER" id="PTHR33374">
    <property type="entry name" value="ARABINOGALACTAN PROTEIN 20"/>
    <property type="match status" value="1"/>
</dbReference>
<evidence type="ECO:0000313" key="4">
    <source>
        <dbReference type="Proteomes" id="UP000734854"/>
    </source>
</evidence>
<keyword evidence="4" id="KW-1185">Reference proteome</keyword>
<keyword evidence="1" id="KW-0472">Membrane</keyword>
<protein>
    <submittedName>
        <fullName evidence="3">Uncharacterized protein</fullName>
    </submittedName>
</protein>
<evidence type="ECO:0000313" key="2">
    <source>
        <dbReference type="EMBL" id="KAG6497818.1"/>
    </source>
</evidence>
<dbReference type="Proteomes" id="UP000734854">
    <property type="component" value="Unassembled WGS sequence"/>
</dbReference>
<reference evidence="3 4" key="1">
    <citation type="submission" date="2020-08" db="EMBL/GenBank/DDBJ databases">
        <title>Plant Genome Project.</title>
        <authorList>
            <person name="Zhang R.-G."/>
        </authorList>
    </citation>
    <scope>NUCLEOTIDE SEQUENCE [LARGE SCALE GENOMIC DNA]</scope>
    <source>
        <tissue evidence="3">Rhizome</tissue>
    </source>
</reference>
<organism evidence="3 4">
    <name type="scientific">Zingiber officinale</name>
    <name type="common">Ginger</name>
    <name type="synonym">Amomum zingiber</name>
    <dbReference type="NCBI Taxonomy" id="94328"/>
    <lineage>
        <taxon>Eukaryota</taxon>
        <taxon>Viridiplantae</taxon>
        <taxon>Streptophyta</taxon>
        <taxon>Embryophyta</taxon>
        <taxon>Tracheophyta</taxon>
        <taxon>Spermatophyta</taxon>
        <taxon>Magnoliopsida</taxon>
        <taxon>Liliopsida</taxon>
        <taxon>Zingiberales</taxon>
        <taxon>Zingiberaceae</taxon>
        <taxon>Zingiber</taxon>
    </lineage>
</organism>
<evidence type="ECO:0000313" key="3">
    <source>
        <dbReference type="EMBL" id="KAG6497819.1"/>
    </source>
</evidence>
<keyword evidence="1" id="KW-1133">Transmembrane helix</keyword>
<feature type="transmembrane region" description="Helical" evidence="1">
    <location>
        <begin position="39"/>
        <end position="57"/>
    </location>
</feature>
<dbReference type="EMBL" id="JACMSC010000012">
    <property type="protein sequence ID" value="KAG6497818.1"/>
    <property type="molecule type" value="Genomic_DNA"/>
</dbReference>
<accession>A0A8J5G4B5</accession>
<dbReference type="AlphaFoldDB" id="A0A8J5G4B5"/>
<evidence type="ECO:0000256" key="1">
    <source>
        <dbReference type="SAM" id="Phobius"/>
    </source>
</evidence>
<proteinExistence type="predicted"/>
<keyword evidence="1" id="KW-0812">Transmembrane</keyword>
<dbReference type="EMBL" id="JACMSC010000012">
    <property type="protein sequence ID" value="KAG6497819.1"/>
    <property type="molecule type" value="Genomic_DNA"/>
</dbReference>
<gene>
    <name evidence="2" type="ORF">ZIOFF_045724</name>
    <name evidence="3" type="ORF">ZIOFF_045725</name>
</gene>
<dbReference type="Pfam" id="PF06376">
    <property type="entry name" value="AGP"/>
    <property type="match status" value="1"/>
</dbReference>
<name>A0A8J5G4B5_ZINOF</name>
<sequence length="103" mass="11169">MQLASEEYKLRHQSICSTISLLPSLHSVHSRSLMASFKVSVLILTYALIAVLLHPLVCQGTTTTIKAMTTIEGAASTNDGKTIDQGIAYILLITALLITYLVH</sequence>
<comment type="caution">
    <text evidence="3">The sequence shown here is derived from an EMBL/GenBank/DDBJ whole genome shotgun (WGS) entry which is preliminary data.</text>
</comment>